<dbReference type="Gene3D" id="3.30.565.10">
    <property type="entry name" value="Histidine kinase-like ATPase, C-terminal domain"/>
    <property type="match status" value="1"/>
</dbReference>
<keyword evidence="9" id="KW-0472">Membrane</keyword>
<dbReference type="SUPFAM" id="SSF47384">
    <property type="entry name" value="Homodimeric domain of signal transducing histidine kinase"/>
    <property type="match status" value="1"/>
</dbReference>
<dbReference type="AlphaFoldDB" id="A0A7L4ZTA7"/>
<protein>
    <recommendedName>
        <fullName evidence="3">histidine kinase</fullName>
        <ecNumber evidence="3">2.7.13.3</ecNumber>
    </recommendedName>
</protein>
<dbReference type="CDD" id="cd00082">
    <property type="entry name" value="HisKA"/>
    <property type="match status" value="1"/>
</dbReference>
<keyword evidence="8" id="KW-1133">Transmembrane helix</keyword>
<evidence type="ECO:0000256" key="4">
    <source>
        <dbReference type="ARBA" id="ARBA00022553"/>
    </source>
</evidence>
<evidence type="ECO:0000256" key="6">
    <source>
        <dbReference type="ARBA" id="ARBA00022692"/>
    </source>
</evidence>
<dbReference type="CDD" id="cd00075">
    <property type="entry name" value="HATPase"/>
    <property type="match status" value="1"/>
</dbReference>
<comment type="subcellular location">
    <subcellularLocation>
        <location evidence="2">Membrane</location>
    </subcellularLocation>
</comment>
<dbReference type="EC" id="2.7.13.3" evidence="3"/>
<dbReference type="Pfam" id="PF02518">
    <property type="entry name" value="HATPase_c"/>
    <property type="match status" value="1"/>
</dbReference>
<dbReference type="GO" id="GO:0000155">
    <property type="term" value="F:phosphorelay sensor kinase activity"/>
    <property type="evidence" value="ECO:0007669"/>
    <property type="project" value="InterPro"/>
</dbReference>
<dbReference type="InterPro" id="IPR003594">
    <property type="entry name" value="HATPase_dom"/>
</dbReference>
<dbReference type="SMART" id="SM00388">
    <property type="entry name" value="HisKA"/>
    <property type="match status" value="1"/>
</dbReference>
<keyword evidence="7 10" id="KW-0418">Kinase</keyword>
<dbReference type="InterPro" id="IPR036097">
    <property type="entry name" value="HisK_dim/P_sf"/>
</dbReference>
<evidence type="ECO:0000313" key="11">
    <source>
        <dbReference type="Proteomes" id="UP000326380"/>
    </source>
</evidence>
<evidence type="ECO:0000256" key="8">
    <source>
        <dbReference type="ARBA" id="ARBA00022989"/>
    </source>
</evidence>
<dbReference type="PRINTS" id="PR00344">
    <property type="entry name" value="BCTRLSENSOR"/>
</dbReference>
<dbReference type="GO" id="GO:0005886">
    <property type="term" value="C:plasma membrane"/>
    <property type="evidence" value="ECO:0007669"/>
    <property type="project" value="TreeGrafter"/>
</dbReference>
<dbReference type="Proteomes" id="UP000326380">
    <property type="component" value="Unassembled WGS sequence"/>
</dbReference>
<dbReference type="SMART" id="SM00387">
    <property type="entry name" value="HATPase_c"/>
    <property type="match status" value="1"/>
</dbReference>
<keyword evidence="5" id="KW-0808">Transferase</keyword>
<evidence type="ECO:0000256" key="7">
    <source>
        <dbReference type="ARBA" id="ARBA00022777"/>
    </source>
</evidence>
<dbReference type="InterPro" id="IPR003661">
    <property type="entry name" value="HisK_dim/P_dom"/>
</dbReference>
<evidence type="ECO:0000256" key="3">
    <source>
        <dbReference type="ARBA" id="ARBA00012438"/>
    </source>
</evidence>
<name>A0A7L4ZTA7_9BACT</name>
<evidence type="ECO:0000256" key="2">
    <source>
        <dbReference type="ARBA" id="ARBA00004370"/>
    </source>
</evidence>
<dbReference type="InterPro" id="IPR004358">
    <property type="entry name" value="Sig_transdc_His_kin-like_C"/>
</dbReference>
<dbReference type="Pfam" id="PF00512">
    <property type="entry name" value="HisKA"/>
    <property type="match status" value="1"/>
</dbReference>
<accession>A0A7L4ZTA7</accession>
<dbReference type="PANTHER" id="PTHR45436">
    <property type="entry name" value="SENSOR HISTIDINE KINASE YKOH"/>
    <property type="match status" value="1"/>
</dbReference>
<dbReference type="PANTHER" id="PTHR45436:SF5">
    <property type="entry name" value="SENSOR HISTIDINE KINASE TRCS"/>
    <property type="match status" value="1"/>
</dbReference>
<evidence type="ECO:0000256" key="9">
    <source>
        <dbReference type="ARBA" id="ARBA00023136"/>
    </source>
</evidence>
<dbReference type="SUPFAM" id="SSF55874">
    <property type="entry name" value="ATPase domain of HSP90 chaperone/DNA topoisomerase II/histidine kinase"/>
    <property type="match status" value="1"/>
</dbReference>
<evidence type="ECO:0000256" key="1">
    <source>
        <dbReference type="ARBA" id="ARBA00000085"/>
    </source>
</evidence>
<evidence type="ECO:0000256" key="5">
    <source>
        <dbReference type="ARBA" id="ARBA00022679"/>
    </source>
</evidence>
<dbReference type="InterPro" id="IPR050428">
    <property type="entry name" value="TCS_sensor_his_kinase"/>
</dbReference>
<dbReference type="InterPro" id="IPR036890">
    <property type="entry name" value="HATPase_C_sf"/>
</dbReference>
<comment type="catalytic activity">
    <reaction evidence="1">
        <text>ATP + protein L-histidine = ADP + protein N-phospho-L-histidine.</text>
        <dbReference type="EC" id="2.7.13.3"/>
    </reaction>
</comment>
<gene>
    <name evidence="10" type="ORF">F0P96_04515</name>
</gene>
<sequence length="447" mass="50265">MLLTTLSKGLMAGVLLLALPWAIEVFALRHTEARLRNELKQVRHRIEQVGVSSFLQTQEQDQRLHYDLLQDEYIDLRRGRLAEAGPDTLATLPRRRQGELVDFRVLRSSFVHEGQPYTLEIGKSMASVEDVYGLLRGFAAYALLFAVLTTLLIELSVISYLLRPFGQIVARLRAVQGPTPPPLPPLRTGTSDFQYLDATIQQMLQKIRTVFEQEREFIANASHELLTPISILQNRFENMLQAEILPEDAETQLVFSQKTLHRLTATLRTLLLISRIENEQFARPDRVNVRELLTDVLEELEDRILDLDLTATLTLDGEPVMQPANRTLLFTLFFNLISNAIKYNHRGGSIHITGTASAGQALGYTLSIRNTGKVIAPEKLPHLFERFRRFADDRAVEGYGLGLAVVRSVAQFHAIHIDATSSEADGTTFTLQLPTIPAQEVLKAPTA</sequence>
<comment type="caution">
    <text evidence="10">The sequence shown here is derived from an EMBL/GenBank/DDBJ whole genome shotgun (WGS) entry which is preliminary data.</text>
</comment>
<evidence type="ECO:0000313" key="10">
    <source>
        <dbReference type="EMBL" id="KAA9339885.1"/>
    </source>
</evidence>
<reference evidence="10 11" key="1">
    <citation type="submission" date="2019-09" db="EMBL/GenBank/DDBJ databases">
        <title>Genome sequence of Hymenobacter sp. M3.</title>
        <authorList>
            <person name="Srinivasan S."/>
        </authorList>
    </citation>
    <scope>NUCLEOTIDE SEQUENCE [LARGE SCALE GENOMIC DNA]</scope>
    <source>
        <strain evidence="10 11">M3</strain>
    </source>
</reference>
<dbReference type="RefSeq" id="WP_151077586.1">
    <property type="nucleotide sequence ID" value="NZ_CP047647.1"/>
</dbReference>
<keyword evidence="6" id="KW-0812">Transmembrane</keyword>
<keyword evidence="4" id="KW-0597">Phosphoprotein</keyword>
<dbReference type="EMBL" id="VTWU01000001">
    <property type="protein sequence ID" value="KAA9339885.1"/>
    <property type="molecule type" value="Genomic_DNA"/>
</dbReference>
<proteinExistence type="predicted"/>
<dbReference type="Gene3D" id="1.10.287.130">
    <property type="match status" value="1"/>
</dbReference>
<organism evidence="10 11">
    <name type="scientific">Hymenobacter busanensis</name>
    <dbReference type="NCBI Taxonomy" id="2607656"/>
    <lineage>
        <taxon>Bacteria</taxon>
        <taxon>Pseudomonadati</taxon>
        <taxon>Bacteroidota</taxon>
        <taxon>Cytophagia</taxon>
        <taxon>Cytophagales</taxon>
        <taxon>Hymenobacteraceae</taxon>
        <taxon>Hymenobacter</taxon>
    </lineage>
</organism>
<dbReference type="InterPro" id="IPR005467">
    <property type="entry name" value="His_kinase_dom"/>
</dbReference>
<dbReference type="PROSITE" id="PS50109">
    <property type="entry name" value="HIS_KIN"/>
    <property type="match status" value="1"/>
</dbReference>
<keyword evidence="11" id="KW-1185">Reference proteome</keyword>